<protein>
    <submittedName>
        <fullName evidence="1">Fus6</fullName>
    </submittedName>
</protein>
<reference evidence="1" key="1">
    <citation type="submission" date="2014-09" db="EMBL/GenBank/DDBJ databases">
        <authorList>
            <person name="Magalhaes I.L.F."/>
            <person name="Oliveira U."/>
            <person name="Santos F.R."/>
            <person name="Vidigal T.H.D.A."/>
            <person name="Brescovit A.D."/>
            <person name="Santos A.J."/>
        </authorList>
    </citation>
    <scope>NUCLEOTIDE SEQUENCE</scope>
    <source>
        <tissue evidence="1">Shoot tissue taken approximately 20 cm above the soil surface</tissue>
    </source>
</reference>
<organism evidence="1">
    <name type="scientific">Arundo donax</name>
    <name type="common">Giant reed</name>
    <name type="synonym">Donax arundinaceus</name>
    <dbReference type="NCBI Taxonomy" id="35708"/>
    <lineage>
        <taxon>Eukaryota</taxon>
        <taxon>Viridiplantae</taxon>
        <taxon>Streptophyta</taxon>
        <taxon>Embryophyta</taxon>
        <taxon>Tracheophyta</taxon>
        <taxon>Spermatophyta</taxon>
        <taxon>Magnoliopsida</taxon>
        <taxon>Liliopsida</taxon>
        <taxon>Poales</taxon>
        <taxon>Poaceae</taxon>
        <taxon>PACMAD clade</taxon>
        <taxon>Arundinoideae</taxon>
        <taxon>Arundineae</taxon>
        <taxon>Arundo</taxon>
    </lineage>
</organism>
<dbReference type="EMBL" id="GBRH01202059">
    <property type="protein sequence ID" value="JAD95836.1"/>
    <property type="molecule type" value="Transcribed_RNA"/>
</dbReference>
<proteinExistence type="predicted"/>
<evidence type="ECO:0000313" key="1">
    <source>
        <dbReference type="EMBL" id="JAD95836.1"/>
    </source>
</evidence>
<dbReference type="AlphaFoldDB" id="A0A0A9E6X1"/>
<name>A0A0A9E6X1_ARUDO</name>
<reference evidence="1" key="2">
    <citation type="journal article" date="2015" name="Data Brief">
        <title>Shoot transcriptome of the giant reed, Arundo donax.</title>
        <authorList>
            <person name="Barrero R.A."/>
            <person name="Guerrero F.D."/>
            <person name="Moolhuijzen P."/>
            <person name="Goolsby J.A."/>
            <person name="Tidwell J."/>
            <person name="Bellgard S.E."/>
            <person name="Bellgard M.I."/>
        </authorList>
    </citation>
    <scope>NUCLEOTIDE SEQUENCE</scope>
    <source>
        <tissue evidence="1">Shoot tissue taken approximately 20 cm above the soil surface</tissue>
    </source>
</reference>
<sequence>MILVISSMLTANFQMPSKATSGRGTIVPLQSI</sequence>
<accession>A0A0A9E6X1</accession>